<gene>
    <name evidence="4" type="ORF">EDM57_12210</name>
</gene>
<evidence type="ECO:0000313" key="4">
    <source>
        <dbReference type="EMBL" id="RNB56564.1"/>
    </source>
</evidence>
<dbReference type="Pfam" id="PF00437">
    <property type="entry name" value="T2SSE"/>
    <property type="match status" value="1"/>
</dbReference>
<dbReference type="InterPro" id="IPR027417">
    <property type="entry name" value="P-loop_NTPase"/>
</dbReference>
<dbReference type="AlphaFoldDB" id="A0A3M8AZE4"/>
<name>A0A3M8AZE4_9BACL</name>
<dbReference type="Gene3D" id="3.30.450.380">
    <property type="match status" value="1"/>
</dbReference>
<organism evidence="4 5">
    <name type="scientific">Brevibacillus gelatini</name>
    <dbReference type="NCBI Taxonomy" id="1655277"/>
    <lineage>
        <taxon>Bacteria</taxon>
        <taxon>Bacillati</taxon>
        <taxon>Bacillota</taxon>
        <taxon>Bacilli</taxon>
        <taxon>Bacillales</taxon>
        <taxon>Paenibacillaceae</taxon>
        <taxon>Brevibacillus</taxon>
    </lineage>
</organism>
<evidence type="ECO:0000259" key="3">
    <source>
        <dbReference type="Pfam" id="PF00437"/>
    </source>
</evidence>
<reference evidence="4 5" key="1">
    <citation type="submission" date="2018-10" db="EMBL/GenBank/DDBJ databases">
        <title>Phylogenomics of Brevibacillus.</title>
        <authorList>
            <person name="Dunlap C."/>
        </authorList>
    </citation>
    <scope>NUCLEOTIDE SEQUENCE [LARGE SCALE GENOMIC DNA]</scope>
    <source>
        <strain evidence="4 5">DSM 100115</strain>
    </source>
</reference>
<protein>
    <submittedName>
        <fullName evidence="4">CpaF family protein</fullName>
    </submittedName>
</protein>
<evidence type="ECO:0000256" key="2">
    <source>
        <dbReference type="SAM" id="MobiDB-lite"/>
    </source>
</evidence>
<dbReference type="Proteomes" id="UP000268829">
    <property type="component" value="Unassembled WGS sequence"/>
</dbReference>
<comment type="similarity">
    <text evidence="1">Belongs to the GSP E family.</text>
</comment>
<feature type="region of interest" description="Disordered" evidence="2">
    <location>
        <begin position="19"/>
        <end position="41"/>
    </location>
</feature>
<dbReference type="SUPFAM" id="SSF52540">
    <property type="entry name" value="P-loop containing nucleoside triphosphate hydrolases"/>
    <property type="match status" value="1"/>
</dbReference>
<sequence length="463" mass="53242">MQNEKILLNRGRVNLQQLQSQQAATKSSRPDEEQSVEHTSSDYELVRNEVRNFLMNEHNKLVQDALFNKKRKPEVERTIRNYLQIERKFVAGMSIDDVVLRIWKDIFSLGPLDDALEDNSITEIMINGYDQPWVKQNGKDRPAGDLIQFDNQKHLETIIVTKILNSCGKSVSDKNPIVDARIGECRVNVVWQPISQMKGPILTIRKFPPITLTETEFLEKGTASPEMFEFIKLIVQGGCSICMGGSTGSGKTTTFKLMAGFIKKGERVVVIEDTAEMRLEKLYPYEEGYHFISEECRIMEDESLDIVIQKLVVTSLRQTPKRLIIGEIRKEKDLLAAIEAALIGHPLWFTMHGLSASELAERISMLLARFMAKQDANRLLSKSLNIIMMQKHFAEDDRRRVFEIVEIVGVDKDGELILNPIFEYDWDHKKFVRSNPISERLVKMFQHAEIPRTRYEKYLQPAG</sequence>
<dbReference type="Gene3D" id="3.40.50.300">
    <property type="entry name" value="P-loop containing nucleotide triphosphate hydrolases"/>
    <property type="match status" value="1"/>
</dbReference>
<feature type="compositionally biased region" description="Basic and acidic residues" evidence="2">
    <location>
        <begin position="28"/>
        <end position="41"/>
    </location>
</feature>
<dbReference type="PANTHER" id="PTHR30486:SF15">
    <property type="entry name" value="TYPE II_IV SECRETION SYSTEM ATPASE"/>
    <property type="match status" value="1"/>
</dbReference>
<dbReference type="InterPro" id="IPR001482">
    <property type="entry name" value="T2SS/T4SS_dom"/>
</dbReference>
<accession>A0A3M8AZE4</accession>
<dbReference type="GO" id="GO:0016887">
    <property type="term" value="F:ATP hydrolysis activity"/>
    <property type="evidence" value="ECO:0007669"/>
    <property type="project" value="InterPro"/>
</dbReference>
<dbReference type="InterPro" id="IPR050921">
    <property type="entry name" value="T4SS_GSP_E_ATPase"/>
</dbReference>
<evidence type="ECO:0000313" key="5">
    <source>
        <dbReference type="Proteomes" id="UP000268829"/>
    </source>
</evidence>
<dbReference type="OrthoDB" id="9810761at2"/>
<proteinExistence type="inferred from homology"/>
<comment type="caution">
    <text evidence="4">The sequence shown here is derived from an EMBL/GenBank/DDBJ whole genome shotgun (WGS) entry which is preliminary data.</text>
</comment>
<evidence type="ECO:0000256" key="1">
    <source>
        <dbReference type="ARBA" id="ARBA00006611"/>
    </source>
</evidence>
<dbReference type="EMBL" id="RHHS01000028">
    <property type="protein sequence ID" value="RNB56564.1"/>
    <property type="molecule type" value="Genomic_DNA"/>
</dbReference>
<dbReference type="PANTHER" id="PTHR30486">
    <property type="entry name" value="TWITCHING MOTILITY PROTEIN PILT"/>
    <property type="match status" value="1"/>
</dbReference>
<dbReference type="RefSeq" id="WP_024984546.1">
    <property type="nucleotide sequence ID" value="NZ_RHHS01000028.1"/>
</dbReference>
<keyword evidence="5" id="KW-1185">Reference proteome</keyword>
<feature type="domain" description="Bacterial type II secretion system protein E" evidence="3">
    <location>
        <begin position="110"/>
        <end position="391"/>
    </location>
</feature>